<dbReference type="EMBL" id="JABWMH010000004">
    <property type="protein sequence ID" value="NVD28959.1"/>
    <property type="molecule type" value="Genomic_DNA"/>
</dbReference>
<dbReference type="InterPro" id="IPR025646">
    <property type="entry name" value="DUF4350"/>
</dbReference>
<evidence type="ECO:0000256" key="1">
    <source>
        <dbReference type="SAM" id="Phobius"/>
    </source>
</evidence>
<name>A0ABX2N5K5_9SPHN</name>
<dbReference type="RefSeq" id="WP_176280404.1">
    <property type="nucleotide sequence ID" value="NZ_JABWMH010000004.1"/>
</dbReference>
<proteinExistence type="predicted"/>
<reference evidence="3 4" key="1">
    <citation type="submission" date="2020-06" db="EMBL/GenBank/DDBJ databases">
        <authorList>
            <person name="Kim S.-J."/>
            <person name="Park S.-J."/>
        </authorList>
    </citation>
    <scope>NUCLEOTIDE SEQUENCE [LARGE SCALE GENOMIC DNA]</scope>
    <source>
        <strain evidence="3 4">SW-151</strain>
    </source>
</reference>
<feature type="transmembrane region" description="Helical" evidence="1">
    <location>
        <begin position="12"/>
        <end position="32"/>
    </location>
</feature>
<gene>
    <name evidence="3" type="ORF">HUO14_13740</name>
</gene>
<dbReference type="Pfam" id="PF14258">
    <property type="entry name" value="DUF4350"/>
    <property type="match status" value="1"/>
</dbReference>
<evidence type="ECO:0000313" key="3">
    <source>
        <dbReference type="EMBL" id="NVD28959.1"/>
    </source>
</evidence>
<comment type="caution">
    <text evidence="3">The sequence shown here is derived from an EMBL/GenBank/DDBJ whole genome shotgun (WGS) entry which is preliminary data.</text>
</comment>
<feature type="domain" description="DUF4350" evidence="2">
    <location>
        <begin position="52"/>
        <end position="261"/>
    </location>
</feature>
<protein>
    <submittedName>
        <fullName evidence="3">DUF4350 domain-containing protein</fullName>
    </submittedName>
</protein>
<keyword evidence="1" id="KW-0812">Transmembrane</keyword>
<organism evidence="3 4">
    <name type="scientific">Parasphingorhabdus flavimaris</name>
    <dbReference type="NCBI Taxonomy" id="266812"/>
    <lineage>
        <taxon>Bacteria</taxon>
        <taxon>Pseudomonadati</taxon>
        <taxon>Pseudomonadota</taxon>
        <taxon>Alphaproteobacteria</taxon>
        <taxon>Sphingomonadales</taxon>
        <taxon>Sphingomonadaceae</taxon>
        <taxon>Parasphingorhabdus</taxon>
    </lineage>
</organism>
<keyword evidence="4" id="KW-1185">Reference proteome</keyword>
<dbReference type="Proteomes" id="UP000652427">
    <property type="component" value="Unassembled WGS sequence"/>
</dbReference>
<evidence type="ECO:0000259" key="2">
    <source>
        <dbReference type="Pfam" id="PF14258"/>
    </source>
</evidence>
<keyword evidence="1" id="KW-1133">Transmembrane helix</keyword>
<evidence type="ECO:0000313" key="4">
    <source>
        <dbReference type="Proteomes" id="UP000652427"/>
    </source>
</evidence>
<sequence length="426" mass="45325">MSVQANPFRRTTIMIMFAVGFSAFIVLLYGLGAADPLASGENGEAHGASNSIVGYKALANLLERTGVPVQYSRSEAGMDKGGLLILTPGPFTPAEEIDAVVQQRAYVGPTMIILPKWQTGTSADLRKGWVHLGEPWSGDPGTEMLKDLVEVDITVGDKSLAGRNLVSAVGGRVKAPETPVTIKGNDVRSIVRGPDAKGALIAYIDDGGVYAQLDSLDESQITDEEEFDESFYPVVIVADADLLNNGGMADKPTARHALALIGAVSSASNEEVTFDLTFNGLGSAENLLTLAFAPPFLSATICLITAALAAAWMAFNRFGPPVLEKRSIIFGKSALVNNSAAFISRMERGYLVTDPYAEMIRTQAAEAVGIGPQASEQEIHHRLDALGESDGNRFSALFHQLVRARKPQEIADGAAALHAWKKEIIG</sequence>
<keyword evidence="1" id="KW-0472">Membrane</keyword>
<accession>A0ABX2N5K5</accession>